<dbReference type="Pfam" id="PF20684">
    <property type="entry name" value="Fung_rhodopsin"/>
    <property type="match status" value="1"/>
</dbReference>
<keyword evidence="3 7" id="KW-1133">Transmembrane helix</keyword>
<protein>
    <recommendedName>
        <fullName evidence="8">Rhodopsin domain-containing protein</fullName>
    </recommendedName>
</protein>
<keyword evidence="10" id="KW-1185">Reference proteome</keyword>
<evidence type="ECO:0000256" key="2">
    <source>
        <dbReference type="ARBA" id="ARBA00022692"/>
    </source>
</evidence>
<comment type="subcellular location">
    <subcellularLocation>
        <location evidence="1">Membrane</location>
        <topology evidence="1">Multi-pass membrane protein</topology>
    </subcellularLocation>
</comment>
<dbReference type="PANTHER" id="PTHR33048:SF93">
    <property type="entry name" value="INTEGRAL MEMBRANE PROTEIN"/>
    <property type="match status" value="1"/>
</dbReference>
<evidence type="ECO:0000313" key="9">
    <source>
        <dbReference type="EMBL" id="KAH7121874.1"/>
    </source>
</evidence>
<comment type="similarity">
    <text evidence="5">Belongs to the SAT4 family.</text>
</comment>
<sequence length="389" mass="43422">MAMGGDGPWAVAVLWALTFVVLVFVILRVYARATVVHTFGPDDYVYIISFIFLLFFAIFITISAMHGFGRDISDIPDVSKVAKAVLYECVGQTFNVIGMTLAKWSLGLFLLRIVQEPWHKIAIWSSMLLLMGTSISCLFCFWLQCSPIAFLWNWTIPGGKCELNTLPIYIILGSFSVLVDFFFAIFPWIFMWKLQMNQREKLIILGSMSLGIIAGGFGIKRAVEIPRLSVDNYLKNSVGIIVWGAAEMAVTMVCIGVPICRPLYKRYLDKRTSKDDSKHKGNTGAGYRLKSFGPSQLCHENRTQSGDPSITDEERGIVAGKSTGLNNPYTTAYTIGGRFPTDNQSEEEILGPDFQASQQRRSDDAGLDKGILVTEEYQVTSFNADRQCE</sequence>
<dbReference type="AlphaFoldDB" id="A0A9P9DN10"/>
<evidence type="ECO:0000256" key="3">
    <source>
        <dbReference type="ARBA" id="ARBA00022989"/>
    </source>
</evidence>
<dbReference type="InterPro" id="IPR052337">
    <property type="entry name" value="SAT4-like"/>
</dbReference>
<dbReference type="OrthoDB" id="3923077at2759"/>
<feature type="transmembrane region" description="Helical" evidence="7">
    <location>
        <begin position="166"/>
        <end position="190"/>
    </location>
</feature>
<evidence type="ECO:0000259" key="8">
    <source>
        <dbReference type="Pfam" id="PF20684"/>
    </source>
</evidence>
<evidence type="ECO:0000256" key="5">
    <source>
        <dbReference type="ARBA" id="ARBA00038359"/>
    </source>
</evidence>
<dbReference type="PANTHER" id="PTHR33048">
    <property type="entry name" value="PTH11-LIKE INTEGRAL MEMBRANE PROTEIN (AFU_ORTHOLOGUE AFUA_5G11245)"/>
    <property type="match status" value="1"/>
</dbReference>
<feature type="domain" description="Rhodopsin" evidence="8">
    <location>
        <begin position="27"/>
        <end position="266"/>
    </location>
</feature>
<dbReference type="EMBL" id="JAGMUU010000027">
    <property type="protein sequence ID" value="KAH7121874.1"/>
    <property type="molecule type" value="Genomic_DNA"/>
</dbReference>
<evidence type="ECO:0000256" key="1">
    <source>
        <dbReference type="ARBA" id="ARBA00004141"/>
    </source>
</evidence>
<keyword evidence="4 7" id="KW-0472">Membrane</keyword>
<feature type="transmembrane region" description="Helical" evidence="7">
    <location>
        <begin position="43"/>
        <end position="65"/>
    </location>
</feature>
<feature type="transmembrane region" description="Helical" evidence="7">
    <location>
        <begin position="12"/>
        <end position="31"/>
    </location>
</feature>
<feature type="transmembrane region" description="Helical" evidence="7">
    <location>
        <begin position="85"/>
        <end position="111"/>
    </location>
</feature>
<feature type="transmembrane region" description="Helical" evidence="7">
    <location>
        <begin position="202"/>
        <end position="220"/>
    </location>
</feature>
<name>A0A9P9DN10_9HYPO</name>
<dbReference type="GO" id="GO:0016020">
    <property type="term" value="C:membrane"/>
    <property type="evidence" value="ECO:0007669"/>
    <property type="project" value="UniProtKB-SubCell"/>
</dbReference>
<feature type="transmembrane region" description="Helical" evidence="7">
    <location>
        <begin position="123"/>
        <end position="154"/>
    </location>
</feature>
<reference evidence="9" key="1">
    <citation type="journal article" date="2021" name="Nat. Commun.">
        <title>Genetic determinants of endophytism in the Arabidopsis root mycobiome.</title>
        <authorList>
            <person name="Mesny F."/>
            <person name="Miyauchi S."/>
            <person name="Thiergart T."/>
            <person name="Pickel B."/>
            <person name="Atanasova L."/>
            <person name="Karlsson M."/>
            <person name="Huettel B."/>
            <person name="Barry K.W."/>
            <person name="Haridas S."/>
            <person name="Chen C."/>
            <person name="Bauer D."/>
            <person name="Andreopoulos W."/>
            <person name="Pangilinan J."/>
            <person name="LaButti K."/>
            <person name="Riley R."/>
            <person name="Lipzen A."/>
            <person name="Clum A."/>
            <person name="Drula E."/>
            <person name="Henrissat B."/>
            <person name="Kohler A."/>
            <person name="Grigoriev I.V."/>
            <person name="Martin F.M."/>
            <person name="Hacquard S."/>
        </authorList>
    </citation>
    <scope>NUCLEOTIDE SEQUENCE</scope>
    <source>
        <strain evidence="9">MPI-CAGE-AT-0021</strain>
    </source>
</reference>
<evidence type="ECO:0000313" key="10">
    <source>
        <dbReference type="Proteomes" id="UP000717696"/>
    </source>
</evidence>
<feature type="transmembrane region" description="Helical" evidence="7">
    <location>
        <begin position="240"/>
        <end position="264"/>
    </location>
</feature>
<keyword evidence="2 7" id="KW-0812">Transmembrane</keyword>
<evidence type="ECO:0000256" key="4">
    <source>
        <dbReference type="ARBA" id="ARBA00023136"/>
    </source>
</evidence>
<evidence type="ECO:0000256" key="6">
    <source>
        <dbReference type="SAM" id="MobiDB-lite"/>
    </source>
</evidence>
<comment type="caution">
    <text evidence="9">The sequence shown here is derived from an EMBL/GenBank/DDBJ whole genome shotgun (WGS) entry which is preliminary data.</text>
</comment>
<proteinExistence type="inferred from homology"/>
<dbReference type="Proteomes" id="UP000717696">
    <property type="component" value="Unassembled WGS sequence"/>
</dbReference>
<dbReference type="InterPro" id="IPR049326">
    <property type="entry name" value="Rhodopsin_dom_fungi"/>
</dbReference>
<accession>A0A9P9DN10</accession>
<gene>
    <name evidence="9" type="ORF">B0J13DRAFT_567393</name>
</gene>
<evidence type="ECO:0000256" key="7">
    <source>
        <dbReference type="SAM" id="Phobius"/>
    </source>
</evidence>
<organism evidence="9 10">
    <name type="scientific">Dactylonectria estremocensis</name>
    <dbReference type="NCBI Taxonomy" id="1079267"/>
    <lineage>
        <taxon>Eukaryota</taxon>
        <taxon>Fungi</taxon>
        <taxon>Dikarya</taxon>
        <taxon>Ascomycota</taxon>
        <taxon>Pezizomycotina</taxon>
        <taxon>Sordariomycetes</taxon>
        <taxon>Hypocreomycetidae</taxon>
        <taxon>Hypocreales</taxon>
        <taxon>Nectriaceae</taxon>
        <taxon>Dactylonectria</taxon>
    </lineage>
</organism>
<feature type="region of interest" description="Disordered" evidence="6">
    <location>
        <begin position="273"/>
        <end position="312"/>
    </location>
</feature>